<organism evidence="1 2">
    <name type="scientific">Pontibacter ruber</name>
    <dbReference type="NCBI Taxonomy" id="1343895"/>
    <lineage>
        <taxon>Bacteria</taxon>
        <taxon>Pseudomonadati</taxon>
        <taxon>Bacteroidota</taxon>
        <taxon>Cytophagia</taxon>
        <taxon>Cytophagales</taxon>
        <taxon>Hymenobacteraceae</taxon>
        <taxon>Pontibacter</taxon>
    </lineage>
</organism>
<gene>
    <name evidence="1" type="ORF">ACFSKP_03370</name>
</gene>
<protein>
    <submittedName>
        <fullName evidence="1">Uncharacterized protein</fullName>
    </submittedName>
</protein>
<evidence type="ECO:0000313" key="1">
    <source>
        <dbReference type="EMBL" id="MFD2245279.1"/>
    </source>
</evidence>
<keyword evidence="2" id="KW-1185">Reference proteome</keyword>
<accession>A0ABW5CVM0</accession>
<proteinExistence type="predicted"/>
<comment type="caution">
    <text evidence="1">The sequence shown here is derived from an EMBL/GenBank/DDBJ whole genome shotgun (WGS) entry which is preliminary data.</text>
</comment>
<dbReference type="Proteomes" id="UP001597374">
    <property type="component" value="Unassembled WGS sequence"/>
</dbReference>
<name>A0ABW5CVM0_9BACT</name>
<dbReference type="PROSITE" id="PS51257">
    <property type="entry name" value="PROKAR_LIPOPROTEIN"/>
    <property type="match status" value="1"/>
</dbReference>
<dbReference type="RefSeq" id="WP_250429265.1">
    <property type="nucleotide sequence ID" value="NZ_JALPRR010000002.1"/>
</dbReference>
<evidence type="ECO:0000313" key="2">
    <source>
        <dbReference type="Proteomes" id="UP001597374"/>
    </source>
</evidence>
<reference evidence="2" key="1">
    <citation type="journal article" date="2019" name="Int. J. Syst. Evol. Microbiol.">
        <title>The Global Catalogue of Microorganisms (GCM) 10K type strain sequencing project: providing services to taxonomists for standard genome sequencing and annotation.</title>
        <authorList>
            <consortium name="The Broad Institute Genomics Platform"/>
            <consortium name="The Broad Institute Genome Sequencing Center for Infectious Disease"/>
            <person name="Wu L."/>
            <person name="Ma J."/>
        </authorList>
    </citation>
    <scope>NUCLEOTIDE SEQUENCE [LARGE SCALE GENOMIC DNA]</scope>
    <source>
        <strain evidence="2">CGMCC 4.1782</strain>
    </source>
</reference>
<dbReference type="EMBL" id="JBHUIM010000001">
    <property type="protein sequence ID" value="MFD2245279.1"/>
    <property type="molecule type" value="Genomic_DNA"/>
</dbReference>
<sequence>MPVRTLLPRLYFILTSLLLGCTSVVQIETTKPPLIIVPPEQWKVVVVNTFDASQLPDTAGGKAEILHLGT</sequence>